<feature type="region of interest" description="Disordered" evidence="1">
    <location>
        <begin position="129"/>
        <end position="165"/>
    </location>
</feature>
<dbReference type="AlphaFoldDB" id="L0AUP9"/>
<keyword evidence="3" id="KW-1185">Reference proteome</keyword>
<dbReference type="GeneID" id="15803869"/>
<dbReference type="RefSeq" id="XP_004828941.1">
    <property type="nucleotide sequence ID" value="XM_004828884.1"/>
</dbReference>
<dbReference type="Proteomes" id="UP000031512">
    <property type="component" value="Chromosome 1"/>
</dbReference>
<organism evidence="2 3">
    <name type="scientific">Theileria equi strain WA</name>
    <dbReference type="NCBI Taxonomy" id="1537102"/>
    <lineage>
        <taxon>Eukaryota</taxon>
        <taxon>Sar</taxon>
        <taxon>Alveolata</taxon>
        <taxon>Apicomplexa</taxon>
        <taxon>Aconoidasida</taxon>
        <taxon>Piroplasmida</taxon>
        <taxon>Theileriidae</taxon>
        <taxon>Theileria</taxon>
    </lineage>
</organism>
<gene>
    <name evidence="2" type="ORF">BEWA_021230</name>
</gene>
<dbReference type="eggNOG" id="ENOG502TN49">
    <property type="taxonomic scope" value="Eukaryota"/>
</dbReference>
<name>L0AUP9_THEEQ</name>
<sequence length="165" mass="19122">MDDDELRSKSKLERDITEQSVRIDEILDRDELQTPSDPKFLLKVNFLADSSAKYNTNFQKDEFVNRDLDLPLLQPSVRDPERRICKPDGMLIGPDHPFFNEEIRSARSRNPPNVRYDVIGPFGNEPDPDLDLYPLLQRSGTTRNPPNPFDGPGFNFMDRNPFPKF</sequence>
<evidence type="ECO:0000256" key="1">
    <source>
        <dbReference type="SAM" id="MobiDB-lite"/>
    </source>
</evidence>
<dbReference type="EMBL" id="CP001669">
    <property type="protein sequence ID" value="AFZ79275.1"/>
    <property type="molecule type" value="Genomic_DNA"/>
</dbReference>
<evidence type="ECO:0000313" key="3">
    <source>
        <dbReference type="Proteomes" id="UP000031512"/>
    </source>
</evidence>
<evidence type="ECO:0000313" key="2">
    <source>
        <dbReference type="EMBL" id="AFZ79275.1"/>
    </source>
</evidence>
<protein>
    <submittedName>
        <fullName evidence="2">Uncharacterized protein</fullName>
    </submittedName>
</protein>
<proteinExistence type="predicted"/>
<reference evidence="2 3" key="1">
    <citation type="journal article" date="2012" name="BMC Genomics">
        <title>Comparative genomic analysis and phylogenetic position of Theileria equi.</title>
        <authorList>
            <person name="Kappmeyer L.S."/>
            <person name="Thiagarajan M."/>
            <person name="Herndon D.R."/>
            <person name="Ramsay J.D."/>
            <person name="Caler E."/>
            <person name="Djikeng A."/>
            <person name="Gillespie J.J."/>
            <person name="Lau A.O."/>
            <person name="Roalson E.H."/>
            <person name="Silva J.C."/>
            <person name="Silva M.G."/>
            <person name="Suarez C.E."/>
            <person name="Ueti M.W."/>
            <person name="Nene V.M."/>
            <person name="Mealey R.H."/>
            <person name="Knowles D.P."/>
            <person name="Brayton K.A."/>
        </authorList>
    </citation>
    <scope>NUCLEOTIDE SEQUENCE [LARGE SCALE GENOMIC DNA]</scope>
    <source>
        <strain evidence="2 3">WA</strain>
    </source>
</reference>
<dbReference type="KEGG" id="beq:BEWA_021230"/>
<accession>L0AUP9</accession>
<dbReference type="VEuPathDB" id="PiroplasmaDB:BEWA_021230"/>
<dbReference type="OrthoDB" id="367252at2759"/>